<feature type="compositionally biased region" description="Polar residues" evidence="12">
    <location>
        <begin position="209"/>
        <end position="225"/>
    </location>
</feature>
<feature type="compositionally biased region" description="Basic and acidic residues" evidence="12">
    <location>
        <begin position="83"/>
        <end position="115"/>
    </location>
</feature>
<dbReference type="GO" id="GO:0000122">
    <property type="term" value="P:negative regulation of transcription by RNA polymerase II"/>
    <property type="evidence" value="ECO:0007669"/>
    <property type="project" value="TreeGrafter"/>
</dbReference>
<dbReference type="AlphaFoldDB" id="A0A154P1S4"/>
<feature type="compositionally biased region" description="Basic residues" evidence="12">
    <location>
        <begin position="229"/>
        <end position="250"/>
    </location>
</feature>
<dbReference type="GO" id="GO:0045165">
    <property type="term" value="P:cell fate commitment"/>
    <property type="evidence" value="ECO:0007669"/>
    <property type="project" value="TreeGrafter"/>
</dbReference>
<keyword evidence="9" id="KW-0804">Transcription</keyword>
<dbReference type="PANTHER" id="PTHR10071:SF281">
    <property type="entry name" value="BOX A-BINDING FACTOR-RELATED"/>
    <property type="match status" value="1"/>
</dbReference>
<feature type="compositionally biased region" description="Basic residues" evidence="12">
    <location>
        <begin position="340"/>
        <end position="355"/>
    </location>
</feature>
<feature type="compositionally biased region" description="Low complexity" evidence="12">
    <location>
        <begin position="654"/>
        <end position="669"/>
    </location>
</feature>
<dbReference type="PANTHER" id="PTHR10071">
    <property type="entry name" value="TRANSCRIPTION FACTOR GATA FAMILY MEMBER"/>
    <property type="match status" value="1"/>
</dbReference>
<evidence type="ECO:0000256" key="1">
    <source>
        <dbReference type="ARBA" id="ARBA00004123"/>
    </source>
</evidence>
<feature type="region of interest" description="Disordered" evidence="12">
    <location>
        <begin position="172"/>
        <end position="294"/>
    </location>
</feature>
<feature type="compositionally biased region" description="Polar residues" evidence="12">
    <location>
        <begin position="254"/>
        <end position="263"/>
    </location>
</feature>
<dbReference type="OrthoDB" id="2162994at2759"/>
<dbReference type="PROSITE" id="PS50114">
    <property type="entry name" value="GATA_ZN_FINGER_2"/>
    <property type="match status" value="2"/>
</dbReference>
<feature type="region of interest" description="Disordered" evidence="12">
    <location>
        <begin position="326"/>
        <end position="365"/>
    </location>
</feature>
<dbReference type="GO" id="GO:0000981">
    <property type="term" value="F:DNA-binding transcription factor activity, RNA polymerase II-specific"/>
    <property type="evidence" value="ECO:0007669"/>
    <property type="project" value="TreeGrafter"/>
</dbReference>
<dbReference type="GO" id="GO:0005634">
    <property type="term" value="C:nucleus"/>
    <property type="evidence" value="ECO:0007669"/>
    <property type="project" value="UniProtKB-SubCell"/>
</dbReference>
<feature type="non-terminal residue" evidence="14">
    <location>
        <position position="873"/>
    </location>
</feature>
<evidence type="ECO:0000256" key="9">
    <source>
        <dbReference type="ARBA" id="ARBA00023163"/>
    </source>
</evidence>
<keyword evidence="2" id="KW-0479">Metal-binding</keyword>
<evidence type="ECO:0000256" key="2">
    <source>
        <dbReference type="ARBA" id="ARBA00022723"/>
    </source>
</evidence>
<dbReference type="PRINTS" id="PR00619">
    <property type="entry name" value="GATAZNFINGER"/>
</dbReference>
<evidence type="ECO:0000256" key="3">
    <source>
        <dbReference type="ARBA" id="ARBA00022737"/>
    </source>
</evidence>
<dbReference type="SMART" id="SM00401">
    <property type="entry name" value="ZnF_GATA"/>
    <property type="match status" value="2"/>
</dbReference>
<reference evidence="14 15" key="1">
    <citation type="submission" date="2015-07" db="EMBL/GenBank/DDBJ databases">
        <title>The genome of Dufourea novaeangliae.</title>
        <authorList>
            <person name="Pan H."/>
            <person name="Kapheim K."/>
        </authorList>
    </citation>
    <scope>NUCLEOTIDE SEQUENCE [LARGE SCALE GENOMIC DNA]</scope>
    <source>
        <strain evidence="14">0120121106</strain>
        <tissue evidence="14">Whole body</tissue>
    </source>
</reference>
<keyword evidence="4 11" id="KW-0863">Zinc-finger</keyword>
<feature type="compositionally biased region" description="Basic residues" evidence="12">
    <location>
        <begin position="139"/>
        <end position="148"/>
    </location>
</feature>
<evidence type="ECO:0000259" key="13">
    <source>
        <dbReference type="PROSITE" id="PS50114"/>
    </source>
</evidence>
<sequence>RQERVLEQQQRRQLSSYKKHGTGEGGDDVGVLGAGQLDIENGAIIEASSAEAVAVTGSSADCKNDASVVYDLHSATYEPFDDPNPRERGYLQQDLNRDEGGGDLARDEQHREQQRKQRSWQQPIVHPHHQRLDQQQERQHHRHRRRHHLHHLHHYHYREQHQSLLLPQPQFAAESGARETTSGHEGGDNRRGNEGSALSEGNRLGSHAPRSTMNRYGTETLSPTATDHHHPHHHHNHHHQRHHHQQHHHLQQQTDTSQHTALSAASHRRLEEQESQSQSQTVPEQHQEIDHEDGLAERVSGITAAMRGARGDFNLGVLFPNLNTSNSSNTANEIGATDHHHNHHHHSPPPHHHQHQHQDQHHQHHLEEVLPDDAYLQHQIRGGGAGGGVAGGGGGSSGNGGSGSSGGDGNGGGGGGGGGSPTLRTVSSPSSSGSPHDDQGLSSPHHQGLSSPHHQGQLDCAYRIYRSNSQGSQSYAHLTAMQPPSSVQANHGLAQDADRVSDQLYMESIYAHHTAGTPHHHHQEHEQGPPTPHSPTGPLPSPLYRMSGVGTMMAGSAAGTGGTYTLPYMAGSPTELTSSPQQLWNAQGLSTGISGMSEDYTGGGGGGSSSSKSSGTVTHQTLPGFSQPFCGRPSFRGYSPSYPTQQSSAGVGASVDPSSWSYPSPSNDSLATQYATTPRRQAVNPTTAPSQHQLTATASLSAMHNIEAEYFTEGRECVNCGAISTPLWRRDGTGHYLCNACGLYHKMNGMNRPLVKQPRRMSASRRVGTSCSNCQTTMTSLWRRNAMGEPVCNACGLYYKLHGVNRPHTMKKDSIQTRKRKPKGSMKSADTPIAGNVASCANNNNNNSTSNNNNNNNNNSLKIEPGMHTRRMG</sequence>
<evidence type="ECO:0000256" key="10">
    <source>
        <dbReference type="ARBA" id="ARBA00023242"/>
    </source>
</evidence>
<dbReference type="InterPro" id="IPR000679">
    <property type="entry name" value="Znf_GATA"/>
</dbReference>
<evidence type="ECO:0000256" key="4">
    <source>
        <dbReference type="ARBA" id="ARBA00022771"/>
    </source>
</evidence>
<dbReference type="InterPro" id="IPR039355">
    <property type="entry name" value="Transcription_factor_GATA"/>
</dbReference>
<evidence type="ECO:0000256" key="6">
    <source>
        <dbReference type="ARBA" id="ARBA00023015"/>
    </source>
</evidence>
<comment type="subcellular location">
    <subcellularLocation>
        <location evidence="1">Nucleus</location>
    </subcellularLocation>
</comment>
<dbReference type="FunFam" id="3.30.50.10:FF:000032">
    <property type="entry name" value="Transcription factor GATA-3"/>
    <property type="match status" value="1"/>
</dbReference>
<evidence type="ECO:0000313" key="14">
    <source>
        <dbReference type="EMBL" id="KZC05080.1"/>
    </source>
</evidence>
<feature type="compositionally biased region" description="Polar residues" evidence="12">
    <location>
        <begin position="440"/>
        <end position="454"/>
    </location>
</feature>
<feature type="domain" description="GATA-type" evidence="13">
    <location>
        <begin position="711"/>
        <end position="765"/>
    </location>
</feature>
<dbReference type="GO" id="GO:0008270">
    <property type="term" value="F:zinc ion binding"/>
    <property type="evidence" value="ECO:0007669"/>
    <property type="project" value="UniProtKB-KW"/>
</dbReference>
<feature type="region of interest" description="Disordered" evidence="12">
    <location>
        <begin position="514"/>
        <end position="543"/>
    </location>
</feature>
<feature type="region of interest" description="Disordered" evidence="12">
    <location>
        <begin position="594"/>
        <end position="671"/>
    </location>
</feature>
<dbReference type="GO" id="GO:0000978">
    <property type="term" value="F:RNA polymerase II cis-regulatory region sequence-specific DNA binding"/>
    <property type="evidence" value="ECO:0007669"/>
    <property type="project" value="TreeGrafter"/>
</dbReference>
<evidence type="ECO:0000256" key="11">
    <source>
        <dbReference type="PROSITE-ProRule" id="PRU00094"/>
    </source>
</evidence>
<dbReference type="InterPro" id="IPR013088">
    <property type="entry name" value="Znf_NHR/GATA"/>
</dbReference>
<evidence type="ECO:0000256" key="12">
    <source>
        <dbReference type="SAM" id="MobiDB-lite"/>
    </source>
</evidence>
<dbReference type="EMBL" id="KQ434786">
    <property type="protein sequence ID" value="KZC05080.1"/>
    <property type="molecule type" value="Genomic_DNA"/>
</dbReference>
<feature type="non-terminal residue" evidence="14">
    <location>
        <position position="1"/>
    </location>
</feature>
<dbReference type="SUPFAM" id="SSF57716">
    <property type="entry name" value="Glucocorticoid receptor-like (DNA-binding domain)"/>
    <property type="match status" value="2"/>
</dbReference>
<keyword evidence="3" id="KW-0677">Repeat</keyword>
<evidence type="ECO:0000313" key="15">
    <source>
        <dbReference type="Proteomes" id="UP000076502"/>
    </source>
</evidence>
<keyword evidence="6" id="KW-0805">Transcription regulation</keyword>
<organism evidence="14 15">
    <name type="scientific">Dufourea novaeangliae</name>
    <name type="common">Sweat bee</name>
    <dbReference type="NCBI Taxonomy" id="178035"/>
    <lineage>
        <taxon>Eukaryota</taxon>
        <taxon>Metazoa</taxon>
        <taxon>Ecdysozoa</taxon>
        <taxon>Arthropoda</taxon>
        <taxon>Hexapoda</taxon>
        <taxon>Insecta</taxon>
        <taxon>Pterygota</taxon>
        <taxon>Neoptera</taxon>
        <taxon>Endopterygota</taxon>
        <taxon>Hymenoptera</taxon>
        <taxon>Apocrita</taxon>
        <taxon>Aculeata</taxon>
        <taxon>Apoidea</taxon>
        <taxon>Anthophila</taxon>
        <taxon>Halictidae</taxon>
        <taxon>Rophitinae</taxon>
        <taxon>Dufourea</taxon>
    </lineage>
</organism>
<dbReference type="STRING" id="178035.A0A154P1S4"/>
<keyword evidence="5" id="KW-0862">Zinc</keyword>
<protein>
    <submittedName>
        <fullName evidence="14">Transcription factor GATA-4</fullName>
    </submittedName>
</protein>
<feature type="region of interest" description="Disordered" evidence="12">
    <location>
        <begin position="378"/>
        <end position="455"/>
    </location>
</feature>
<feature type="compositionally biased region" description="Low complexity" evidence="12">
    <location>
        <begin position="842"/>
        <end position="860"/>
    </location>
</feature>
<keyword evidence="8" id="KW-0010">Activator</keyword>
<evidence type="ECO:0000256" key="8">
    <source>
        <dbReference type="ARBA" id="ARBA00023159"/>
    </source>
</evidence>
<feature type="region of interest" description="Disordered" evidence="12">
    <location>
        <begin position="1"/>
        <end position="32"/>
    </location>
</feature>
<feature type="region of interest" description="Disordered" evidence="12">
    <location>
        <begin position="76"/>
        <end position="148"/>
    </location>
</feature>
<dbReference type="FunFam" id="3.30.50.10:FF:000001">
    <property type="entry name" value="GATA transcription factor (GATAd)"/>
    <property type="match status" value="1"/>
</dbReference>
<dbReference type="PROSITE" id="PS00344">
    <property type="entry name" value="GATA_ZN_FINGER_1"/>
    <property type="match status" value="2"/>
</dbReference>
<evidence type="ECO:0000256" key="7">
    <source>
        <dbReference type="ARBA" id="ARBA00023125"/>
    </source>
</evidence>
<gene>
    <name evidence="14" type="ORF">WN55_08685</name>
</gene>
<evidence type="ECO:0000256" key="5">
    <source>
        <dbReference type="ARBA" id="ARBA00022833"/>
    </source>
</evidence>
<feature type="compositionally biased region" description="Basic and acidic residues" evidence="12">
    <location>
        <begin position="285"/>
        <end position="294"/>
    </location>
</feature>
<dbReference type="Gene3D" id="3.30.50.10">
    <property type="entry name" value="Erythroid Transcription Factor GATA-1, subunit A"/>
    <property type="match status" value="2"/>
</dbReference>
<name>A0A154P1S4_DUFNO</name>
<keyword evidence="10" id="KW-0539">Nucleus</keyword>
<dbReference type="Pfam" id="PF00320">
    <property type="entry name" value="GATA"/>
    <property type="match status" value="2"/>
</dbReference>
<dbReference type="Proteomes" id="UP000076502">
    <property type="component" value="Unassembled WGS sequence"/>
</dbReference>
<dbReference type="CDD" id="cd00202">
    <property type="entry name" value="ZnF_GATA"/>
    <property type="match status" value="2"/>
</dbReference>
<dbReference type="GO" id="GO:0045944">
    <property type="term" value="P:positive regulation of transcription by RNA polymerase II"/>
    <property type="evidence" value="ECO:0007669"/>
    <property type="project" value="TreeGrafter"/>
</dbReference>
<keyword evidence="7" id="KW-0238">DNA-binding</keyword>
<feature type="domain" description="GATA-type" evidence="13">
    <location>
        <begin position="765"/>
        <end position="818"/>
    </location>
</feature>
<keyword evidence="15" id="KW-1185">Reference proteome</keyword>
<feature type="compositionally biased region" description="Basic and acidic residues" evidence="12">
    <location>
        <begin position="356"/>
        <end position="365"/>
    </location>
</feature>
<feature type="compositionally biased region" description="Basic and acidic residues" evidence="12">
    <location>
        <begin position="181"/>
        <end position="193"/>
    </location>
</feature>
<feature type="compositionally biased region" description="Gly residues" evidence="12">
    <location>
        <begin position="381"/>
        <end position="420"/>
    </location>
</feature>
<accession>A0A154P1S4</accession>
<feature type="compositionally biased region" description="Basic and acidic residues" evidence="12">
    <location>
        <begin position="1"/>
        <end position="10"/>
    </location>
</feature>
<feature type="region of interest" description="Disordered" evidence="12">
    <location>
        <begin position="809"/>
        <end position="873"/>
    </location>
</feature>
<proteinExistence type="predicted"/>
<feature type="compositionally biased region" description="Pro residues" evidence="12">
    <location>
        <begin position="529"/>
        <end position="541"/>
    </location>
</feature>